<dbReference type="Proteomes" id="UP000231987">
    <property type="component" value="Unassembled WGS sequence"/>
</dbReference>
<gene>
    <name evidence="2" type="ORF">CEJ86_27605</name>
</gene>
<proteinExistence type="predicted"/>
<dbReference type="EMBL" id="NJGD01000019">
    <property type="protein sequence ID" value="PJR11533.1"/>
    <property type="molecule type" value="Genomic_DNA"/>
</dbReference>
<protein>
    <submittedName>
        <fullName evidence="2">Uncharacterized protein</fullName>
    </submittedName>
</protein>
<feature type="region of interest" description="Disordered" evidence="1">
    <location>
        <begin position="76"/>
        <end position="99"/>
    </location>
</feature>
<sequence length="99" mass="11386">MHQASKRFGAGLLLGYILAAFRTTQAGKRGIHRVRSYCALRNEKRRKRHLSLLSPRAELHTNYHAAWEKARIKETNATKGGMRPPFEPETKEVQQVTLF</sequence>
<accession>A0A2J0YVF6</accession>
<organism evidence="2 3">
    <name type="scientific">Rhizobium meliloti</name>
    <name type="common">Ensifer meliloti</name>
    <name type="synonym">Sinorhizobium meliloti</name>
    <dbReference type="NCBI Taxonomy" id="382"/>
    <lineage>
        <taxon>Bacteria</taxon>
        <taxon>Pseudomonadati</taxon>
        <taxon>Pseudomonadota</taxon>
        <taxon>Alphaproteobacteria</taxon>
        <taxon>Hyphomicrobiales</taxon>
        <taxon>Rhizobiaceae</taxon>
        <taxon>Sinorhizobium/Ensifer group</taxon>
        <taxon>Sinorhizobium</taxon>
    </lineage>
</organism>
<evidence type="ECO:0000313" key="3">
    <source>
        <dbReference type="Proteomes" id="UP000231987"/>
    </source>
</evidence>
<evidence type="ECO:0000256" key="1">
    <source>
        <dbReference type="SAM" id="MobiDB-lite"/>
    </source>
</evidence>
<name>A0A2J0YVF6_RHIML</name>
<reference evidence="2 3" key="1">
    <citation type="submission" date="2017-06" db="EMBL/GenBank/DDBJ databases">
        <title>Ensifer strains isolated from leguminous trees and herbs display diverse denitrification phenotypes with some acting as strong N2O sinks.</title>
        <authorList>
            <person name="Woliy K."/>
            <person name="Mania D."/>
            <person name="Bakken L.R."/>
            <person name="Frostegard A."/>
        </authorList>
    </citation>
    <scope>NUCLEOTIDE SEQUENCE [LARGE SCALE GENOMIC DNA]</scope>
    <source>
        <strain evidence="2 3">AC50a</strain>
    </source>
</reference>
<evidence type="ECO:0000313" key="2">
    <source>
        <dbReference type="EMBL" id="PJR11533.1"/>
    </source>
</evidence>
<comment type="caution">
    <text evidence="2">The sequence shown here is derived from an EMBL/GenBank/DDBJ whole genome shotgun (WGS) entry which is preliminary data.</text>
</comment>
<dbReference type="AlphaFoldDB" id="A0A2J0YVF6"/>